<dbReference type="SUPFAM" id="SSF53448">
    <property type="entry name" value="Nucleotide-diphospho-sugar transferases"/>
    <property type="match status" value="1"/>
</dbReference>
<keyword evidence="4" id="KW-0472">Membrane</keyword>
<gene>
    <name evidence="5" type="ORF">RT717_18270</name>
</gene>
<keyword evidence="3 5" id="KW-0808">Transferase</keyword>
<dbReference type="EC" id="2.4.-.-" evidence="5"/>
<evidence type="ECO:0000256" key="2">
    <source>
        <dbReference type="ARBA" id="ARBA00022676"/>
    </source>
</evidence>
<name>A0ABZ0IL33_9BACT</name>
<dbReference type="PANTHER" id="PTHR43630:SF1">
    <property type="entry name" value="POLY-BETA-1,6-N-ACETYL-D-GLUCOSAMINE SYNTHASE"/>
    <property type="match status" value="1"/>
</dbReference>
<evidence type="ECO:0000256" key="1">
    <source>
        <dbReference type="ARBA" id="ARBA00006739"/>
    </source>
</evidence>
<keyword evidence="4" id="KW-0812">Transmembrane</keyword>
<evidence type="ECO:0000256" key="3">
    <source>
        <dbReference type="ARBA" id="ARBA00022679"/>
    </source>
</evidence>
<dbReference type="CDD" id="cd06423">
    <property type="entry name" value="CESA_like"/>
    <property type="match status" value="1"/>
</dbReference>
<evidence type="ECO:0000313" key="5">
    <source>
        <dbReference type="EMBL" id="WOK05030.1"/>
    </source>
</evidence>
<dbReference type="PANTHER" id="PTHR43630">
    <property type="entry name" value="POLY-BETA-1,6-N-ACETYL-D-GLUCOSAMINE SYNTHASE"/>
    <property type="match status" value="1"/>
</dbReference>
<dbReference type="EMBL" id="CP136051">
    <property type="protein sequence ID" value="WOK05030.1"/>
    <property type="molecule type" value="Genomic_DNA"/>
</dbReference>
<dbReference type="InterPro" id="IPR029044">
    <property type="entry name" value="Nucleotide-diphossugar_trans"/>
</dbReference>
<organism evidence="5 6">
    <name type="scientific">Imperialibacter roseus</name>
    <dbReference type="NCBI Taxonomy" id="1324217"/>
    <lineage>
        <taxon>Bacteria</taxon>
        <taxon>Pseudomonadati</taxon>
        <taxon>Bacteroidota</taxon>
        <taxon>Cytophagia</taxon>
        <taxon>Cytophagales</taxon>
        <taxon>Flammeovirgaceae</taxon>
        <taxon>Imperialibacter</taxon>
    </lineage>
</organism>
<dbReference type="Pfam" id="PF13641">
    <property type="entry name" value="Glyco_tranf_2_3"/>
    <property type="match status" value="1"/>
</dbReference>
<dbReference type="RefSeq" id="WP_317487823.1">
    <property type="nucleotide sequence ID" value="NZ_CP136051.1"/>
</dbReference>
<sequence length="472" mass="54444">MIKIIYGLQFLFLVYAVAIFSSYLILALISYFEMRRYMTKNSFADYKMILSSPLAPSISLVAPAYNEGLTIIENVKSLMSIEYNNYDIIIVNDGSKDDSLEKMQQAFDLKKVDFLIDRTLPCNDIRAIYKSKNRAYRKLIVVDKVNGGKADALNAGINISNKELVACIDVDCIIQPDALLKMVKPYLEDRENTVAIGGVVRIANSCIVEEGRLIKVNLPESLLARFQVLEYMRSFLLGRMAWSRLNGLMLISGAFGLFKREVVLTVGGYDKSTVGEDMELVVRIRRRLMEMGRKAKVIYVPDPLCWTEAPSDRKILGRQRNRWMRGTIETLSRHRKICMNPKYGLLGVLSYPYWFMFELLAPWIELSGLLFFVYLTIAGFVNWGYTLTLLLFVYLFSIFISVLTLLFEEVSFYRYTRQRDFYKMLATACLEPVLFHPSVMYWAIRGTFDKWRGRKSWGEMSRTGFLKKAEAK</sequence>
<accession>A0ABZ0IL33</accession>
<dbReference type="Gene3D" id="3.90.550.10">
    <property type="entry name" value="Spore Coat Polysaccharide Biosynthesis Protein SpsA, Chain A"/>
    <property type="match status" value="1"/>
</dbReference>
<keyword evidence="2 5" id="KW-0328">Glycosyltransferase</keyword>
<proteinExistence type="inferred from homology"/>
<evidence type="ECO:0000256" key="4">
    <source>
        <dbReference type="SAM" id="Phobius"/>
    </source>
</evidence>
<keyword evidence="4" id="KW-1133">Transmembrane helix</keyword>
<evidence type="ECO:0000313" key="6">
    <source>
        <dbReference type="Proteomes" id="UP001302349"/>
    </source>
</evidence>
<reference evidence="5 6" key="1">
    <citation type="journal article" date="2023" name="Microbiol. Resour. Announc.">
        <title>Complete Genome Sequence of Imperialibacter roseus strain P4T.</title>
        <authorList>
            <person name="Tizabi D.R."/>
            <person name="Bachvaroff T."/>
            <person name="Hill R.T."/>
        </authorList>
    </citation>
    <scope>NUCLEOTIDE SEQUENCE [LARGE SCALE GENOMIC DNA]</scope>
    <source>
        <strain evidence="5 6">P4T</strain>
    </source>
</reference>
<feature type="transmembrane region" description="Helical" evidence="4">
    <location>
        <begin position="384"/>
        <end position="407"/>
    </location>
</feature>
<comment type="similarity">
    <text evidence="1">Belongs to the glycosyltransferase 2 family.</text>
</comment>
<feature type="transmembrane region" description="Helical" evidence="4">
    <location>
        <begin position="343"/>
        <end position="364"/>
    </location>
</feature>
<dbReference type="Proteomes" id="UP001302349">
    <property type="component" value="Chromosome"/>
</dbReference>
<keyword evidence="6" id="KW-1185">Reference proteome</keyword>
<dbReference type="GO" id="GO:0016757">
    <property type="term" value="F:glycosyltransferase activity"/>
    <property type="evidence" value="ECO:0007669"/>
    <property type="project" value="UniProtKB-KW"/>
</dbReference>
<protein>
    <submittedName>
        <fullName evidence="5">Glycosyltransferase</fullName>
        <ecNumber evidence="5">2.4.-.-</ecNumber>
    </submittedName>
</protein>
<feature type="transmembrane region" description="Helical" evidence="4">
    <location>
        <begin position="12"/>
        <end position="32"/>
    </location>
</feature>